<gene>
    <name evidence="1" type="ORF">ERS008198_02607</name>
</gene>
<protein>
    <submittedName>
        <fullName evidence="1">Uncharacterized protein</fullName>
    </submittedName>
</protein>
<dbReference type="EMBL" id="CQPA01000020">
    <property type="protein sequence ID" value="CNU37223.1"/>
    <property type="molecule type" value="Genomic_DNA"/>
</dbReference>
<proteinExistence type="predicted"/>
<evidence type="ECO:0000313" key="1">
    <source>
        <dbReference type="EMBL" id="CNU37223.1"/>
    </source>
</evidence>
<dbReference type="AlphaFoldDB" id="A0A655CZI0"/>
<organism evidence="1 2">
    <name type="scientific">Salmonella enterica subsp. enterica serovar Bovismorbificans</name>
    <dbReference type="NCBI Taxonomy" id="58097"/>
    <lineage>
        <taxon>Bacteria</taxon>
        <taxon>Pseudomonadati</taxon>
        <taxon>Pseudomonadota</taxon>
        <taxon>Gammaproteobacteria</taxon>
        <taxon>Enterobacterales</taxon>
        <taxon>Enterobacteriaceae</taxon>
        <taxon>Salmonella</taxon>
    </lineage>
</organism>
<name>A0A655CZI0_SALET</name>
<accession>A0A655CZI0</accession>
<reference evidence="1 2" key="1">
    <citation type="submission" date="2015-03" db="EMBL/GenBank/DDBJ databases">
        <authorList>
            <consortium name="Pathogen Informatics"/>
        </authorList>
    </citation>
    <scope>NUCLEOTIDE SEQUENCE [LARGE SCALE GENOMIC DNA]</scope>
    <source>
        <strain evidence="1 2">A1104</strain>
    </source>
</reference>
<sequence>MVLTQFFILRRHAGCAVVQMANAQVFTAQRHHRAGAEAETFRTENCRFNDIDAGFQTAVHLQTNLVTQTVGDQRLLGFNKSEFPRTARIFHRRERAGAGTAVVASDGDQIRIGFRHAGRDGADARFGHQLHGDHRLRVDLFEVENELR</sequence>
<evidence type="ECO:0000313" key="2">
    <source>
        <dbReference type="Proteomes" id="UP000041314"/>
    </source>
</evidence>
<dbReference type="Proteomes" id="UP000041314">
    <property type="component" value="Unassembled WGS sequence"/>
</dbReference>